<feature type="compositionally biased region" description="Low complexity" evidence="5">
    <location>
        <begin position="157"/>
        <end position="168"/>
    </location>
</feature>
<organism evidence="6 7">
    <name type="scientific">Pyxicephalus adspersus</name>
    <name type="common">African bullfrog</name>
    <dbReference type="NCBI Taxonomy" id="30357"/>
    <lineage>
        <taxon>Eukaryota</taxon>
        <taxon>Metazoa</taxon>
        <taxon>Chordata</taxon>
        <taxon>Craniata</taxon>
        <taxon>Vertebrata</taxon>
        <taxon>Euteleostomi</taxon>
        <taxon>Amphibia</taxon>
        <taxon>Batrachia</taxon>
        <taxon>Anura</taxon>
        <taxon>Neobatrachia</taxon>
        <taxon>Ranoidea</taxon>
        <taxon>Pyxicephalidae</taxon>
        <taxon>Pyxicephalinae</taxon>
        <taxon>Pyxicephalus</taxon>
    </lineage>
</organism>
<dbReference type="PANTHER" id="PTHR21250">
    <property type="entry name" value="PRE-RRNA-PROCESSING PROTEIN TSR2 HOMOLOG"/>
    <property type="match status" value="1"/>
</dbReference>
<keyword evidence="4" id="KW-0698">rRNA processing</keyword>
<comment type="function">
    <text evidence="1">May be involved in 20S pre-rRNA processing.</text>
</comment>
<evidence type="ECO:0000256" key="2">
    <source>
        <dbReference type="ARBA" id="ARBA00006524"/>
    </source>
</evidence>
<dbReference type="AlphaFoldDB" id="A0AAV3A4Q9"/>
<protein>
    <recommendedName>
        <fullName evidence="3">Pre-rRNA-processing protein TSR2 homolog</fullName>
    </recommendedName>
</protein>
<keyword evidence="7" id="KW-1185">Reference proteome</keyword>
<evidence type="ECO:0000256" key="4">
    <source>
        <dbReference type="ARBA" id="ARBA00022552"/>
    </source>
</evidence>
<comment type="similarity">
    <text evidence="2">Belongs to the TSR2 family.</text>
</comment>
<evidence type="ECO:0000313" key="7">
    <source>
        <dbReference type="Proteomes" id="UP001181693"/>
    </source>
</evidence>
<proteinExistence type="inferred from homology"/>
<evidence type="ECO:0000256" key="5">
    <source>
        <dbReference type="SAM" id="MobiDB-lite"/>
    </source>
</evidence>
<sequence length="195" mass="21592">MAAHSAVTRGLFSEAVRAVLGSWPVLQIAVENCFGGPYVQEKAEWMVGAMEQYFHTNSDLEQFEVEETLQSILNDEFDTVVEDGSLAMIAQQLCSLYSQCRRGETAAVQQKIAQLSQKKYNVKANVQEVKTPEDESSDDDDDDEEEEAMDCETGNNSSSAVPSVSSTSETGGHSRDPQELEQEADGWTVVRRKKK</sequence>
<dbReference type="Pfam" id="PF10273">
    <property type="entry name" value="WGG"/>
    <property type="match status" value="1"/>
</dbReference>
<dbReference type="EMBL" id="DYDO01000007">
    <property type="protein sequence ID" value="DBA21609.1"/>
    <property type="molecule type" value="Genomic_DNA"/>
</dbReference>
<dbReference type="GO" id="GO:0006364">
    <property type="term" value="P:rRNA processing"/>
    <property type="evidence" value="ECO:0007669"/>
    <property type="project" value="UniProtKB-KW"/>
</dbReference>
<comment type="caution">
    <text evidence="6">The sequence shown here is derived from an EMBL/GenBank/DDBJ whole genome shotgun (WGS) entry which is preliminary data.</text>
</comment>
<feature type="region of interest" description="Disordered" evidence="5">
    <location>
        <begin position="124"/>
        <end position="195"/>
    </location>
</feature>
<evidence type="ECO:0000256" key="1">
    <source>
        <dbReference type="ARBA" id="ARBA00002210"/>
    </source>
</evidence>
<evidence type="ECO:0000313" key="6">
    <source>
        <dbReference type="EMBL" id="DBA21609.1"/>
    </source>
</evidence>
<name>A0AAV3A4Q9_PYXAD</name>
<gene>
    <name evidence="6" type="ORF">GDO54_018219</name>
</gene>
<dbReference type="Proteomes" id="UP001181693">
    <property type="component" value="Unassembled WGS sequence"/>
</dbReference>
<dbReference type="InterPro" id="IPR019398">
    <property type="entry name" value="Pre-rRNA_process_TSR2"/>
</dbReference>
<accession>A0AAV3A4Q9</accession>
<evidence type="ECO:0000256" key="3">
    <source>
        <dbReference type="ARBA" id="ARBA00017551"/>
    </source>
</evidence>
<reference evidence="6" key="1">
    <citation type="thesis" date="2020" institute="ProQuest LLC" country="789 East Eisenhower Parkway, Ann Arbor, MI, USA">
        <title>Comparative Genomics and Chromosome Evolution.</title>
        <authorList>
            <person name="Mudd A.B."/>
        </authorList>
    </citation>
    <scope>NUCLEOTIDE SEQUENCE</scope>
    <source>
        <strain evidence="6">1538</strain>
        <tissue evidence="6">Blood</tissue>
    </source>
</reference>
<feature type="compositionally biased region" description="Acidic residues" evidence="5">
    <location>
        <begin position="134"/>
        <end position="150"/>
    </location>
</feature>